<dbReference type="RefSeq" id="WP_254421322.1">
    <property type="nucleotide sequence ID" value="NZ_BAAAJB010000031.1"/>
</dbReference>
<comment type="similarity">
    <text evidence="1">Belongs to the UPF0065 (bug) family.</text>
</comment>
<reference evidence="2" key="1">
    <citation type="submission" date="2022-06" db="EMBL/GenBank/DDBJ databases">
        <authorList>
            <person name="Ping M."/>
        </authorList>
    </citation>
    <scope>NUCLEOTIDE SEQUENCE</scope>
    <source>
        <strain evidence="2">JCM11759T</strain>
    </source>
</reference>
<dbReference type="PIRSF" id="PIRSF017082">
    <property type="entry name" value="YflP"/>
    <property type="match status" value="1"/>
</dbReference>
<evidence type="ECO:0000313" key="2">
    <source>
        <dbReference type="EMBL" id="USY22550.1"/>
    </source>
</evidence>
<dbReference type="SUPFAM" id="SSF53850">
    <property type="entry name" value="Periplasmic binding protein-like II"/>
    <property type="match status" value="1"/>
</dbReference>
<sequence length="349" mass="36343">MLRVTKTHVSSRAAGSAPSLRNRMTGAAAIGAALPVLLAACGSSDGASEDGTWAPTKPIEITAPAATGGGWDTLARTSARLLEEEGLVDQSLQVVNKPGAGGAIGWGYIANNAGDPHKLFVTSPPILLVPMAGDSDHDHDDFTPVARLATDYMVYLVEADSPIETFDDLTSEVDSGGFSIGGGSGPGSMDHVALAGALEAAGTDPSQANYIPFDGGGEAMTALLGGHVDAAVTGAGEALGMVESGEMRAVGISSPERGTALPDVPTLVEQDIDFTFDIWRGVMAPAELEEAQVAYYENLFADMVETEAWQEESERLGWTEAYMGSEDFGAFLDQTREEFAEILTEVGLQ</sequence>
<dbReference type="Gene3D" id="3.40.190.150">
    <property type="entry name" value="Bordetella uptake gene, domain 1"/>
    <property type="match status" value="1"/>
</dbReference>
<protein>
    <submittedName>
        <fullName evidence="2">Tripartite tricarboxylate transporter substrate binding protein</fullName>
    </submittedName>
</protein>
<evidence type="ECO:0000313" key="3">
    <source>
        <dbReference type="Proteomes" id="UP001055940"/>
    </source>
</evidence>
<proteinExistence type="inferred from homology"/>
<dbReference type="InterPro" id="IPR005064">
    <property type="entry name" value="BUG"/>
</dbReference>
<gene>
    <name evidence="2" type="ORF">NE857_13595</name>
</gene>
<dbReference type="EMBL" id="CP099837">
    <property type="protein sequence ID" value="USY22550.1"/>
    <property type="molecule type" value="Genomic_DNA"/>
</dbReference>
<dbReference type="CDD" id="cd07012">
    <property type="entry name" value="PBP2_Bug_TTT"/>
    <property type="match status" value="1"/>
</dbReference>
<dbReference type="PANTHER" id="PTHR42928:SF3">
    <property type="entry name" value="UPF0065 PROTEIN YFLP"/>
    <property type="match status" value="1"/>
</dbReference>
<dbReference type="Gene3D" id="3.40.190.10">
    <property type="entry name" value="Periplasmic binding protein-like II"/>
    <property type="match status" value="1"/>
</dbReference>
<dbReference type="Pfam" id="PF03401">
    <property type="entry name" value="TctC"/>
    <property type="match status" value="1"/>
</dbReference>
<dbReference type="InterPro" id="IPR042100">
    <property type="entry name" value="Bug_dom1"/>
</dbReference>
<dbReference type="PANTHER" id="PTHR42928">
    <property type="entry name" value="TRICARBOXYLATE-BINDING PROTEIN"/>
    <property type="match status" value="1"/>
</dbReference>
<organism evidence="2 3">
    <name type="scientific">Nocardiopsis exhalans</name>
    <dbReference type="NCBI Taxonomy" id="163604"/>
    <lineage>
        <taxon>Bacteria</taxon>
        <taxon>Bacillati</taxon>
        <taxon>Actinomycetota</taxon>
        <taxon>Actinomycetes</taxon>
        <taxon>Streptosporangiales</taxon>
        <taxon>Nocardiopsidaceae</taxon>
        <taxon>Nocardiopsis</taxon>
    </lineage>
</organism>
<evidence type="ECO:0000256" key="1">
    <source>
        <dbReference type="ARBA" id="ARBA00006987"/>
    </source>
</evidence>
<name>A0ABY5DHR1_9ACTN</name>
<keyword evidence="3" id="KW-1185">Reference proteome</keyword>
<accession>A0ABY5DHR1</accession>
<dbReference type="Proteomes" id="UP001055940">
    <property type="component" value="Chromosome"/>
</dbReference>